<dbReference type="Proteomes" id="UP001500920">
    <property type="component" value="Unassembled WGS sequence"/>
</dbReference>
<dbReference type="InterPro" id="IPR017500">
    <property type="entry name" value="Phage_infect_YhgE_N"/>
</dbReference>
<dbReference type="InterPro" id="IPR017501">
    <property type="entry name" value="Phage_infect_YhgE_C"/>
</dbReference>
<dbReference type="EMBL" id="BAABCK010000004">
    <property type="protein sequence ID" value="GAA3714501.1"/>
    <property type="molecule type" value="Genomic_DNA"/>
</dbReference>
<dbReference type="NCBIfam" id="TIGR03061">
    <property type="entry name" value="pip_yhgE_Nterm"/>
    <property type="match status" value="1"/>
</dbReference>
<feature type="transmembrane region" description="Helical" evidence="5">
    <location>
        <begin position="352"/>
        <end position="372"/>
    </location>
</feature>
<gene>
    <name evidence="7" type="ORF">GCM10022378_01550</name>
</gene>
<accession>A0ABP7E5A1</accession>
<dbReference type="RefSeq" id="WP_344700717.1">
    <property type="nucleotide sequence ID" value="NZ_BAABCK010000004.1"/>
</dbReference>
<dbReference type="InterPro" id="IPR051328">
    <property type="entry name" value="T7SS_ABC-Transporter"/>
</dbReference>
<evidence type="ECO:0000256" key="5">
    <source>
        <dbReference type="SAM" id="Phobius"/>
    </source>
</evidence>
<dbReference type="Gene3D" id="3.40.1710.10">
    <property type="entry name" value="abc type-2 transporter like domain"/>
    <property type="match status" value="1"/>
</dbReference>
<feature type="transmembrane region" description="Helical" evidence="5">
    <location>
        <begin position="425"/>
        <end position="445"/>
    </location>
</feature>
<dbReference type="PANTHER" id="PTHR43077">
    <property type="entry name" value="TRANSPORT PERMEASE YVFS-RELATED"/>
    <property type="match status" value="1"/>
</dbReference>
<organism evidence="7 8">
    <name type="scientific">Salinicoccus jeotgali</name>
    <dbReference type="NCBI Taxonomy" id="381634"/>
    <lineage>
        <taxon>Bacteria</taxon>
        <taxon>Bacillati</taxon>
        <taxon>Bacillota</taxon>
        <taxon>Bacilli</taxon>
        <taxon>Bacillales</taxon>
        <taxon>Staphylococcaceae</taxon>
        <taxon>Salinicoccus</taxon>
    </lineage>
</organism>
<dbReference type="Pfam" id="PF12698">
    <property type="entry name" value="ABC2_membrane_3"/>
    <property type="match status" value="1"/>
</dbReference>
<evidence type="ECO:0000256" key="1">
    <source>
        <dbReference type="ARBA" id="ARBA00004141"/>
    </source>
</evidence>
<dbReference type="NCBIfam" id="TIGR03057">
    <property type="entry name" value="xxxLxxG_by_4"/>
    <property type="match status" value="1"/>
</dbReference>
<keyword evidence="8" id="KW-1185">Reference proteome</keyword>
<feature type="transmembrane region" description="Helical" evidence="5">
    <location>
        <begin position="392"/>
        <end position="413"/>
    </location>
</feature>
<evidence type="ECO:0000256" key="3">
    <source>
        <dbReference type="ARBA" id="ARBA00022989"/>
    </source>
</evidence>
<dbReference type="InterPro" id="IPR023908">
    <property type="entry name" value="xxxLxxG_rpt"/>
</dbReference>
<evidence type="ECO:0000259" key="6">
    <source>
        <dbReference type="Pfam" id="PF12698"/>
    </source>
</evidence>
<reference evidence="8" key="1">
    <citation type="journal article" date="2019" name="Int. J. Syst. Evol. Microbiol.">
        <title>The Global Catalogue of Microorganisms (GCM) 10K type strain sequencing project: providing services to taxonomists for standard genome sequencing and annotation.</title>
        <authorList>
            <consortium name="The Broad Institute Genomics Platform"/>
            <consortium name="The Broad Institute Genome Sequencing Center for Infectious Disease"/>
            <person name="Wu L."/>
            <person name="Ma J."/>
        </authorList>
    </citation>
    <scope>NUCLEOTIDE SEQUENCE [LARGE SCALE GENOMIC DNA]</scope>
    <source>
        <strain evidence="8">JCM 16981</strain>
    </source>
</reference>
<proteinExistence type="predicted"/>
<dbReference type="InterPro" id="IPR013525">
    <property type="entry name" value="ABC2_TM"/>
</dbReference>
<feature type="transmembrane region" description="Helical" evidence="5">
    <location>
        <begin position="452"/>
        <end position="471"/>
    </location>
</feature>
<keyword evidence="4 5" id="KW-0472">Membrane</keyword>
<dbReference type="PANTHER" id="PTHR43077:SF5">
    <property type="entry name" value="PHAGE INFECTION PROTEIN"/>
    <property type="match status" value="1"/>
</dbReference>
<evidence type="ECO:0000313" key="8">
    <source>
        <dbReference type="Proteomes" id="UP001500920"/>
    </source>
</evidence>
<comment type="caution">
    <text evidence="7">The sequence shown here is derived from an EMBL/GenBank/DDBJ whole genome shotgun (WGS) entry which is preliminary data.</text>
</comment>
<name>A0ABP7E5A1_9STAP</name>
<keyword evidence="2 5" id="KW-0812">Transmembrane</keyword>
<feature type="domain" description="ABC-2 type transporter transmembrane" evidence="6">
    <location>
        <begin position="18"/>
        <end position="525"/>
    </location>
</feature>
<evidence type="ECO:0000256" key="4">
    <source>
        <dbReference type="ARBA" id="ARBA00023136"/>
    </source>
</evidence>
<comment type="subcellular location">
    <subcellularLocation>
        <location evidence="1">Membrane</location>
        <topology evidence="1">Multi-pass membrane protein</topology>
    </subcellularLocation>
</comment>
<feature type="transmembrane region" description="Helical" evidence="5">
    <location>
        <begin position="510"/>
        <end position="531"/>
    </location>
</feature>
<dbReference type="NCBIfam" id="TIGR03062">
    <property type="entry name" value="pip_yhgE_Cterm"/>
    <property type="match status" value="1"/>
</dbReference>
<keyword evidence="3 5" id="KW-1133">Transmembrane helix</keyword>
<sequence length="550" mass="60372">MFQDFKFIFKKPMLLTSLLVISLLPVIYASIFLGAMWNPYDRTDDMAFHVVNEDKGNEDIDLGAEIEEELKRNDQLDWQFTDLNEAKKALQKGDSYGYLRIPEDASDNAMTFLSDDPKPVDMVLKTNPGHNFIGSIMSEQAGSMLTDTVKTSVTETYTSTLIGQLNDLSEQSDEAKQALADLKNGAHDLNDGLIEAEESTAQLNQGSAEVNEGAAQLSQSSKALHDGETQFTGQLEQFSPILGNNAQAVLGAQRELEDGAGQIEAGSSQLAQGASELNSGLSQLESGTGNLVEGSGELAGALDEIDTRFNEVLSQLDENDIAFTEDGAKAIATPVNLDIESIVDTQNYAQSFAPLIIAVSLFIGSITFNVVYPMNKIFEDRQSVLRQWVSRISLFLSHALLMSTLLYIVIVWIMQIEIASHGKFFLAMLVWSTASIAMIGLLVMIFGNFGKFLGIVLLIIQLSSSAGTFPIETSSDFYQGLYQVVPMAFVVTGFRDAVFNQGFDYNFSTVIYVLLVTILAAFILISLVLLLKNKMPKYEEKVNKLSKFES</sequence>
<evidence type="ECO:0000313" key="7">
    <source>
        <dbReference type="EMBL" id="GAA3714501.1"/>
    </source>
</evidence>
<protein>
    <recommendedName>
        <fullName evidence="6">ABC-2 type transporter transmembrane domain-containing protein</fullName>
    </recommendedName>
</protein>
<evidence type="ECO:0000256" key="2">
    <source>
        <dbReference type="ARBA" id="ARBA00022692"/>
    </source>
</evidence>